<dbReference type="PANTHER" id="PTHR37165:SF1">
    <property type="entry name" value="TYPE 1 ENCAPSULIN SHELL PROTEIN"/>
    <property type="match status" value="1"/>
</dbReference>
<evidence type="ECO:0000313" key="8">
    <source>
        <dbReference type="Proteomes" id="UP000049023"/>
    </source>
</evidence>
<evidence type="ECO:0000256" key="4">
    <source>
        <dbReference type="ARBA" id="ARBA00050023"/>
    </source>
</evidence>
<dbReference type="GO" id="GO:0140737">
    <property type="term" value="C:encapsulin nanocompartment"/>
    <property type="evidence" value="ECO:0007669"/>
    <property type="project" value="UniProtKB-SubCell"/>
</dbReference>
<comment type="similarity">
    <text evidence="2">Belongs to the encapsulin family. Family 1 subfamily.</text>
</comment>
<keyword evidence="5" id="KW-0378">Hydrolase</keyword>
<keyword evidence="3" id="KW-1284">Encapsulin nanocompartment</keyword>
<dbReference type="EMBL" id="CNFU01001438">
    <property type="protein sequence ID" value="CKT42856.1"/>
    <property type="molecule type" value="Genomic_DNA"/>
</dbReference>
<name>A0A655ALR0_MYCTX</name>
<evidence type="ECO:0000313" key="5">
    <source>
        <dbReference type="EMBL" id="CKT42856.1"/>
    </source>
</evidence>
<evidence type="ECO:0000256" key="2">
    <source>
        <dbReference type="ARBA" id="ARBA00033743"/>
    </source>
</evidence>
<dbReference type="EMBL" id="CNGE01001710">
    <property type="protein sequence ID" value="CKU43670.1"/>
    <property type="molecule type" value="Genomic_DNA"/>
</dbReference>
<gene>
    <name evidence="5" type="primary">cfp29</name>
    <name evidence="6" type="ORF">ERS027646_04780</name>
    <name evidence="5" type="ORF">ERS027661_04339</name>
</gene>
<dbReference type="AlphaFoldDB" id="A0A655ALR0"/>
<comment type="subcellular location">
    <subcellularLocation>
        <location evidence="1">Encapsulin nanocompartment</location>
    </subcellularLocation>
</comment>
<evidence type="ECO:0000313" key="7">
    <source>
        <dbReference type="Proteomes" id="UP000048948"/>
    </source>
</evidence>
<dbReference type="InterPro" id="IPR051429">
    <property type="entry name" value="Encapsulin_nc"/>
</dbReference>
<dbReference type="InterPro" id="IPR007544">
    <property type="entry name" value="ENCAP"/>
</dbReference>
<dbReference type="GO" id="GO:0016787">
    <property type="term" value="F:hydrolase activity"/>
    <property type="evidence" value="ECO:0007669"/>
    <property type="project" value="UniProtKB-KW"/>
</dbReference>
<protein>
    <recommendedName>
        <fullName evidence="4">Type 1 encapsulin shell protein</fullName>
    </recommendedName>
</protein>
<reference evidence="7 8" key="1">
    <citation type="submission" date="2015-03" db="EMBL/GenBank/DDBJ databases">
        <authorList>
            <consortium name="Pathogen Informatics"/>
        </authorList>
    </citation>
    <scope>NUCLEOTIDE SEQUENCE [LARGE SCALE GENOMIC DNA]</scope>
    <source>
        <strain evidence="6 7">Bir 172</strain>
        <strain evidence="5 8">Bir 187</strain>
    </source>
</reference>
<sequence length="52" mass="5682">MLTTRGGDFDLQLGTDVAIGYASHDTDTVRLYLQETLTFLCYTAEASVALSH</sequence>
<dbReference type="Gene3D" id="3.30.2400.30">
    <property type="match status" value="1"/>
</dbReference>
<dbReference type="PANTHER" id="PTHR37165">
    <property type="entry name" value="PEPTIDASE U56 FAMILY"/>
    <property type="match status" value="1"/>
</dbReference>
<evidence type="ECO:0000313" key="6">
    <source>
        <dbReference type="EMBL" id="CKU43670.1"/>
    </source>
</evidence>
<accession>A0A655ALR0</accession>
<evidence type="ECO:0000256" key="3">
    <source>
        <dbReference type="ARBA" id="ARBA00033787"/>
    </source>
</evidence>
<dbReference type="Pfam" id="PF04454">
    <property type="entry name" value="Linocin_M18"/>
    <property type="match status" value="1"/>
</dbReference>
<proteinExistence type="inferred from homology"/>
<dbReference type="Proteomes" id="UP000048948">
    <property type="component" value="Unassembled WGS sequence"/>
</dbReference>
<evidence type="ECO:0000256" key="1">
    <source>
        <dbReference type="ARBA" id="ARBA00033738"/>
    </source>
</evidence>
<organism evidence="5 8">
    <name type="scientific">Mycobacterium tuberculosis</name>
    <dbReference type="NCBI Taxonomy" id="1773"/>
    <lineage>
        <taxon>Bacteria</taxon>
        <taxon>Bacillati</taxon>
        <taxon>Actinomycetota</taxon>
        <taxon>Actinomycetes</taxon>
        <taxon>Mycobacteriales</taxon>
        <taxon>Mycobacteriaceae</taxon>
        <taxon>Mycobacterium</taxon>
        <taxon>Mycobacterium tuberculosis complex</taxon>
    </lineage>
</organism>
<dbReference type="Proteomes" id="UP000049023">
    <property type="component" value="Unassembled WGS sequence"/>
</dbReference>